<protein>
    <submittedName>
        <fullName evidence="1">Uncharacterized protein</fullName>
    </submittedName>
</protein>
<dbReference type="AlphaFoldDB" id="A0A699XP47"/>
<comment type="caution">
    <text evidence="1">The sequence shown here is derived from an EMBL/GenBank/DDBJ whole genome shotgun (WGS) entry which is preliminary data.</text>
</comment>
<evidence type="ECO:0000313" key="1">
    <source>
        <dbReference type="EMBL" id="GFD59818.1"/>
    </source>
</evidence>
<reference evidence="1" key="1">
    <citation type="journal article" date="2019" name="Sci. Rep.">
        <title>Draft genome of Tanacetum cinerariifolium, the natural source of mosquito coil.</title>
        <authorList>
            <person name="Yamashiro T."/>
            <person name="Shiraishi A."/>
            <person name="Satake H."/>
            <person name="Nakayama K."/>
        </authorList>
    </citation>
    <scope>NUCLEOTIDE SEQUENCE</scope>
</reference>
<proteinExistence type="predicted"/>
<organism evidence="1">
    <name type="scientific">Tanacetum cinerariifolium</name>
    <name type="common">Dalmatian daisy</name>
    <name type="synonym">Chrysanthemum cinerariifolium</name>
    <dbReference type="NCBI Taxonomy" id="118510"/>
    <lineage>
        <taxon>Eukaryota</taxon>
        <taxon>Viridiplantae</taxon>
        <taxon>Streptophyta</taxon>
        <taxon>Embryophyta</taxon>
        <taxon>Tracheophyta</taxon>
        <taxon>Spermatophyta</taxon>
        <taxon>Magnoliopsida</taxon>
        <taxon>eudicotyledons</taxon>
        <taxon>Gunneridae</taxon>
        <taxon>Pentapetalae</taxon>
        <taxon>asterids</taxon>
        <taxon>campanulids</taxon>
        <taxon>Asterales</taxon>
        <taxon>Asteraceae</taxon>
        <taxon>Asteroideae</taxon>
        <taxon>Anthemideae</taxon>
        <taxon>Anthemidinae</taxon>
        <taxon>Tanacetum</taxon>
    </lineage>
</organism>
<gene>
    <name evidence="1" type="ORF">Tci_931787</name>
</gene>
<name>A0A699XP47_TANCI</name>
<sequence length="74" mass="8390">MVSPDGSIVESLENVNGFLAVYTPFDDLISTDFKQKRVVPEIVFHILEEFAFLLGRHPLDNEIPRMVVCEVSKP</sequence>
<dbReference type="EMBL" id="BKCJ011869664">
    <property type="protein sequence ID" value="GFD59818.1"/>
    <property type="molecule type" value="Genomic_DNA"/>
</dbReference>
<accession>A0A699XP47</accession>